<dbReference type="InterPro" id="IPR012340">
    <property type="entry name" value="NA-bd_OB-fold"/>
</dbReference>
<feature type="domain" description="ATP-dependent DNA ligase family profile" evidence="5">
    <location>
        <begin position="94"/>
        <end position="225"/>
    </location>
</feature>
<dbReference type="InterPro" id="IPR012309">
    <property type="entry name" value="DNA_ligase_ATP-dep_C"/>
</dbReference>
<dbReference type="PROSITE" id="PS50160">
    <property type="entry name" value="DNA_LIGASE_A3"/>
    <property type="match status" value="1"/>
</dbReference>
<dbReference type="EMBL" id="BSFQ01000009">
    <property type="protein sequence ID" value="GLL11596.1"/>
    <property type="molecule type" value="Genomic_DNA"/>
</dbReference>
<sequence>MQPMLATPGPLPTGPEWVYEVKWDGMRLLAEVTDGEVRLVTRAGRDVTATFPELTGLTSIAPDVVLDGEVVLLEEGVPSFAALADRVHRPVSRARALARPVTFMVFDVLRLYGVPLLERPMHERRATLERLDTASVPAVALSPLYTDGRALFDATGRRGMEGVLAKRRESDYRPGGRSPAWVKVTHRHTQTCLIGGWRPERSGQGTRIAALLLGVPDGGDLVYAGRVPVGLAGAVVQRVLGELMTDLETDASPFRARPPRAEAAGAHWCEPVVTVEVAHHGWTAEGRLRQPVFRGVRADVDPAEVRREDR</sequence>
<dbReference type="Gene3D" id="3.30.1490.70">
    <property type="match status" value="1"/>
</dbReference>
<dbReference type="AlphaFoldDB" id="A0A9W6L0Y1"/>
<reference evidence="6" key="2">
    <citation type="submission" date="2023-01" db="EMBL/GenBank/DDBJ databases">
        <authorList>
            <person name="Sun Q."/>
            <person name="Evtushenko L."/>
        </authorList>
    </citation>
    <scope>NUCLEOTIDE SEQUENCE</scope>
    <source>
        <strain evidence="6">VKM Ac-1069</strain>
    </source>
</reference>
<dbReference type="InterPro" id="IPR012310">
    <property type="entry name" value="DNA_ligase_ATP-dep_cent"/>
</dbReference>
<comment type="caution">
    <text evidence="6">The sequence shown here is derived from an EMBL/GenBank/DDBJ whole genome shotgun (WGS) entry which is preliminary data.</text>
</comment>
<organism evidence="6 7">
    <name type="scientific">Pseudonocardia halophobica</name>
    <dbReference type="NCBI Taxonomy" id="29401"/>
    <lineage>
        <taxon>Bacteria</taxon>
        <taxon>Bacillati</taxon>
        <taxon>Actinomycetota</taxon>
        <taxon>Actinomycetes</taxon>
        <taxon>Pseudonocardiales</taxon>
        <taxon>Pseudonocardiaceae</taxon>
        <taxon>Pseudonocardia</taxon>
    </lineage>
</organism>
<comment type="catalytic activity">
    <reaction evidence="4">
        <text>ATP + (deoxyribonucleotide)n-3'-hydroxyl + 5'-phospho-(deoxyribonucleotide)m = (deoxyribonucleotide)n+m + AMP + diphosphate.</text>
        <dbReference type="EC" id="6.5.1.1"/>
    </reaction>
</comment>
<dbReference type="PANTHER" id="PTHR45674">
    <property type="entry name" value="DNA LIGASE 1/3 FAMILY MEMBER"/>
    <property type="match status" value="1"/>
</dbReference>
<dbReference type="Gene3D" id="2.40.50.140">
    <property type="entry name" value="Nucleic acid-binding proteins"/>
    <property type="match status" value="1"/>
</dbReference>
<evidence type="ECO:0000256" key="2">
    <source>
        <dbReference type="ARBA" id="ARBA00012727"/>
    </source>
</evidence>
<dbReference type="GO" id="GO:0006310">
    <property type="term" value="P:DNA recombination"/>
    <property type="evidence" value="ECO:0007669"/>
    <property type="project" value="InterPro"/>
</dbReference>
<protein>
    <recommendedName>
        <fullName evidence="2">DNA ligase (ATP)</fullName>
        <ecNumber evidence="2">6.5.1.1</ecNumber>
    </recommendedName>
</protein>
<dbReference type="Pfam" id="PF04679">
    <property type="entry name" value="DNA_ligase_A_C"/>
    <property type="match status" value="1"/>
</dbReference>
<dbReference type="EC" id="6.5.1.1" evidence="2"/>
<evidence type="ECO:0000313" key="6">
    <source>
        <dbReference type="EMBL" id="GLL11596.1"/>
    </source>
</evidence>
<dbReference type="Proteomes" id="UP001143463">
    <property type="component" value="Unassembled WGS sequence"/>
</dbReference>
<dbReference type="GO" id="GO:0003910">
    <property type="term" value="F:DNA ligase (ATP) activity"/>
    <property type="evidence" value="ECO:0007669"/>
    <property type="project" value="UniProtKB-EC"/>
</dbReference>
<accession>A0A9W6L0Y1</accession>
<dbReference type="SUPFAM" id="SSF50249">
    <property type="entry name" value="Nucleic acid-binding proteins"/>
    <property type="match status" value="1"/>
</dbReference>
<gene>
    <name evidence="6" type="ORF">GCM10017577_27370</name>
</gene>
<evidence type="ECO:0000259" key="5">
    <source>
        <dbReference type="PROSITE" id="PS50160"/>
    </source>
</evidence>
<dbReference type="CDD" id="cd07971">
    <property type="entry name" value="OBF_DNA_ligase_LigD"/>
    <property type="match status" value="1"/>
</dbReference>
<name>A0A9W6L0Y1_9PSEU</name>
<evidence type="ECO:0000313" key="7">
    <source>
        <dbReference type="Proteomes" id="UP001143463"/>
    </source>
</evidence>
<evidence type="ECO:0000256" key="3">
    <source>
        <dbReference type="ARBA" id="ARBA00022598"/>
    </source>
</evidence>
<dbReference type="GO" id="GO:0006281">
    <property type="term" value="P:DNA repair"/>
    <property type="evidence" value="ECO:0007669"/>
    <property type="project" value="InterPro"/>
</dbReference>
<keyword evidence="3" id="KW-0436">Ligase</keyword>
<dbReference type="Gene3D" id="3.30.470.30">
    <property type="entry name" value="DNA ligase/mRNA capping enzyme"/>
    <property type="match status" value="1"/>
</dbReference>
<comment type="similarity">
    <text evidence="1">Belongs to the ATP-dependent DNA ligase family.</text>
</comment>
<keyword evidence="7" id="KW-1185">Reference proteome</keyword>
<dbReference type="NCBIfam" id="TIGR02779">
    <property type="entry name" value="NHEJ_ligase_lig"/>
    <property type="match status" value="1"/>
</dbReference>
<evidence type="ECO:0000256" key="1">
    <source>
        <dbReference type="ARBA" id="ARBA00007572"/>
    </source>
</evidence>
<dbReference type="SUPFAM" id="SSF56091">
    <property type="entry name" value="DNA ligase/mRNA capping enzyme, catalytic domain"/>
    <property type="match status" value="1"/>
</dbReference>
<dbReference type="InterPro" id="IPR050191">
    <property type="entry name" value="ATP-dep_DNA_ligase"/>
</dbReference>
<proteinExistence type="inferred from homology"/>
<dbReference type="Pfam" id="PF01068">
    <property type="entry name" value="DNA_ligase_A_M"/>
    <property type="match status" value="1"/>
</dbReference>
<dbReference type="PANTHER" id="PTHR45674:SF4">
    <property type="entry name" value="DNA LIGASE 1"/>
    <property type="match status" value="1"/>
</dbReference>
<dbReference type="GO" id="GO:0005524">
    <property type="term" value="F:ATP binding"/>
    <property type="evidence" value="ECO:0007669"/>
    <property type="project" value="InterPro"/>
</dbReference>
<dbReference type="InterPro" id="IPR014146">
    <property type="entry name" value="LigD_ligase_dom"/>
</dbReference>
<reference evidence="6" key="1">
    <citation type="journal article" date="2014" name="Int. J. Syst. Evol. Microbiol.">
        <title>Complete genome sequence of Corynebacterium casei LMG S-19264T (=DSM 44701T), isolated from a smear-ripened cheese.</title>
        <authorList>
            <consortium name="US DOE Joint Genome Institute (JGI-PGF)"/>
            <person name="Walter F."/>
            <person name="Albersmeier A."/>
            <person name="Kalinowski J."/>
            <person name="Ruckert C."/>
        </authorList>
    </citation>
    <scope>NUCLEOTIDE SEQUENCE</scope>
    <source>
        <strain evidence="6">VKM Ac-1069</strain>
    </source>
</reference>
<evidence type="ECO:0000256" key="4">
    <source>
        <dbReference type="ARBA" id="ARBA00034003"/>
    </source>
</evidence>
<dbReference type="CDD" id="cd07906">
    <property type="entry name" value="Adenylation_DNA_ligase_LigD_LigC"/>
    <property type="match status" value="1"/>
</dbReference>